<name>A0A2Z6QIG6_9GLOM</name>
<dbReference type="InterPro" id="IPR036047">
    <property type="entry name" value="F-box-like_dom_sf"/>
</dbReference>
<dbReference type="Proteomes" id="UP000247702">
    <property type="component" value="Unassembled WGS sequence"/>
</dbReference>
<dbReference type="SUPFAM" id="SSF81383">
    <property type="entry name" value="F-box domain"/>
    <property type="match status" value="1"/>
</dbReference>
<proteinExistence type="predicted"/>
<dbReference type="CDD" id="cd09917">
    <property type="entry name" value="F-box_SF"/>
    <property type="match status" value="1"/>
</dbReference>
<reference evidence="3" key="2">
    <citation type="submission" date="2019-10" db="EMBL/GenBank/DDBJ databases">
        <title>Conservation and host-specific expression of non-tandemly repeated heterogenous ribosome RNA gene in arbuscular mycorrhizal fungi.</title>
        <authorList>
            <person name="Maeda T."/>
            <person name="Kobayashi Y."/>
            <person name="Nakagawa T."/>
            <person name="Ezawa T."/>
            <person name="Yamaguchi K."/>
            <person name="Bino T."/>
            <person name="Nishimoto Y."/>
            <person name="Shigenobu S."/>
            <person name="Kawaguchi M."/>
        </authorList>
    </citation>
    <scope>NUCLEOTIDE SEQUENCE</scope>
    <source>
        <strain evidence="3">HR1</strain>
    </source>
</reference>
<organism evidence="2 4">
    <name type="scientific">Rhizophagus clarus</name>
    <dbReference type="NCBI Taxonomy" id="94130"/>
    <lineage>
        <taxon>Eukaryota</taxon>
        <taxon>Fungi</taxon>
        <taxon>Fungi incertae sedis</taxon>
        <taxon>Mucoromycota</taxon>
        <taxon>Glomeromycotina</taxon>
        <taxon>Glomeromycetes</taxon>
        <taxon>Glomerales</taxon>
        <taxon>Glomeraceae</taxon>
        <taxon>Rhizophagus</taxon>
    </lineage>
</organism>
<accession>A0A2Z6QIG6</accession>
<dbReference type="InterPro" id="IPR001810">
    <property type="entry name" value="F-box_dom"/>
</dbReference>
<feature type="domain" description="F-box" evidence="1">
    <location>
        <begin position="29"/>
        <end position="81"/>
    </location>
</feature>
<dbReference type="Proteomes" id="UP000615446">
    <property type="component" value="Unassembled WGS sequence"/>
</dbReference>
<evidence type="ECO:0000313" key="4">
    <source>
        <dbReference type="Proteomes" id="UP000247702"/>
    </source>
</evidence>
<dbReference type="EMBL" id="BLAL01000246">
    <property type="protein sequence ID" value="GES96058.1"/>
    <property type="molecule type" value="Genomic_DNA"/>
</dbReference>
<comment type="caution">
    <text evidence="2">The sequence shown here is derived from an EMBL/GenBank/DDBJ whole genome shotgun (WGS) entry which is preliminary data.</text>
</comment>
<dbReference type="PROSITE" id="PS00028">
    <property type="entry name" value="ZINC_FINGER_C2H2_1"/>
    <property type="match status" value="1"/>
</dbReference>
<dbReference type="AlphaFoldDB" id="A0A2Z6QIG6"/>
<dbReference type="InterPro" id="IPR013087">
    <property type="entry name" value="Znf_C2H2_type"/>
</dbReference>
<protein>
    <recommendedName>
        <fullName evidence="1">F-box domain-containing protein</fullName>
    </recommendedName>
</protein>
<sequence length="471" mass="55515">MSEAGWNCVRSQRPLAVRCNSLTVSASQNSLIVNIPCEVFIDICKFLPPLDLFTLSLVCKNFRNWLVARSNFGTEQIWRTARINWLTHLRSPPNGMPEQCYVFLHLIELGCQFCGNGKIDLHDNLPHEIPATIYWCFRVRCCQKCLFERTVTSKQIKEEKKINSDILRILPHYFKNNRPPIYWRSQVEAAHQEYLKLDRKDLDKWMYEKSIQLENQNKIAASCAGSTQAELMKKSQIGDKLKMIIRKLTLIVPNDANRTQRQVEVELKRCATYKKYTTDNKSNFLIRSFNENHWDLFQNLIRKEYEETRKYAALRAQQFDIFYKVYSMIPEKFSMKDPIVKYLPYCRSFKMPYWDVTIPWENNFLEKELIPTLCNEAAAIAKRPERTYPITTLSYALSLKNRRIFQCKLCENNKCPTTVSTHKEVRLHLQNIHEVKDINMKSMTTINYLAVGKSILKRDSQVVCFFFPFDD</sequence>
<reference evidence="2 4" key="1">
    <citation type="submission" date="2017-11" db="EMBL/GenBank/DDBJ databases">
        <title>The genome of Rhizophagus clarus HR1 reveals common genetic basis of auxotrophy among arbuscular mycorrhizal fungi.</title>
        <authorList>
            <person name="Kobayashi Y."/>
        </authorList>
    </citation>
    <scope>NUCLEOTIDE SEQUENCE [LARGE SCALE GENOMIC DNA]</scope>
    <source>
        <strain evidence="2 4">HR1</strain>
    </source>
</reference>
<dbReference type="PROSITE" id="PS50181">
    <property type="entry name" value="FBOX"/>
    <property type="match status" value="1"/>
</dbReference>
<dbReference type="STRING" id="94130.A0A2Z6QIG6"/>
<evidence type="ECO:0000259" key="1">
    <source>
        <dbReference type="PROSITE" id="PS50181"/>
    </source>
</evidence>
<keyword evidence="4" id="KW-1185">Reference proteome</keyword>
<gene>
    <name evidence="3" type="ORF">RCL2_002270300</name>
    <name evidence="2" type="ORF">RclHR1_01670021</name>
</gene>
<dbReference type="Pfam" id="PF00646">
    <property type="entry name" value="F-box"/>
    <property type="match status" value="1"/>
</dbReference>
<dbReference type="OrthoDB" id="2322499at2759"/>
<evidence type="ECO:0000313" key="2">
    <source>
        <dbReference type="EMBL" id="GBB89870.1"/>
    </source>
</evidence>
<evidence type="ECO:0000313" key="3">
    <source>
        <dbReference type="EMBL" id="GES96058.1"/>
    </source>
</evidence>
<dbReference type="EMBL" id="BEXD01000746">
    <property type="protein sequence ID" value="GBB89870.1"/>
    <property type="molecule type" value="Genomic_DNA"/>
</dbReference>